<dbReference type="SMART" id="SM00739">
    <property type="entry name" value="KOW"/>
    <property type="match status" value="1"/>
</dbReference>
<evidence type="ECO:0000256" key="1">
    <source>
        <dbReference type="ARBA" id="ARBA00010618"/>
    </source>
</evidence>
<evidence type="ECO:0000313" key="8">
    <source>
        <dbReference type="EMBL" id="KWZ79374.1"/>
    </source>
</evidence>
<name>A0A133KIT6_9FIRM</name>
<comment type="function">
    <text evidence="5">One of the proteins that surrounds the polypeptide exit tunnel on the outside of the subunit.</text>
</comment>
<feature type="domain" description="KOW" evidence="7">
    <location>
        <begin position="2"/>
        <end position="29"/>
    </location>
</feature>
<dbReference type="GO" id="GO:0019843">
    <property type="term" value="F:rRNA binding"/>
    <property type="evidence" value="ECO:0007669"/>
    <property type="project" value="UniProtKB-UniRule"/>
</dbReference>
<comment type="caution">
    <text evidence="8">The sequence shown here is derived from an EMBL/GenBank/DDBJ whole genome shotgun (WGS) entry which is preliminary data.</text>
</comment>
<comment type="similarity">
    <text evidence="1 5 6">Belongs to the universal ribosomal protein uL24 family.</text>
</comment>
<dbReference type="GO" id="GO:1990904">
    <property type="term" value="C:ribonucleoprotein complex"/>
    <property type="evidence" value="ECO:0007669"/>
    <property type="project" value="UniProtKB-KW"/>
</dbReference>
<evidence type="ECO:0000256" key="2">
    <source>
        <dbReference type="ARBA" id="ARBA00022980"/>
    </source>
</evidence>
<dbReference type="InterPro" id="IPR014722">
    <property type="entry name" value="Rib_uL2_dom2"/>
</dbReference>
<dbReference type="InterPro" id="IPR003256">
    <property type="entry name" value="Ribosomal_uL24"/>
</dbReference>
<dbReference type="CDD" id="cd06089">
    <property type="entry name" value="KOW_RPL26"/>
    <property type="match status" value="1"/>
</dbReference>
<dbReference type="RefSeq" id="WP_004836721.1">
    <property type="nucleotide sequence ID" value="NZ_CAMPNK010000028.1"/>
</dbReference>
<dbReference type="OrthoDB" id="9807419at2"/>
<dbReference type="SUPFAM" id="SSF50104">
    <property type="entry name" value="Translation proteins SH3-like domain"/>
    <property type="match status" value="1"/>
</dbReference>
<evidence type="ECO:0000256" key="5">
    <source>
        <dbReference type="HAMAP-Rule" id="MF_01326"/>
    </source>
</evidence>
<evidence type="ECO:0000313" key="9">
    <source>
        <dbReference type="Proteomes" id="UP000070383"/>
    </source>
</evidence>
<protein>
    <recommendedName>
        <fullName evidence="4 5">Large ribosomal subunit protein uL24</fullName>
    </recommendedName>
</protein>
<dbReference type="Pfam" id="PF00467">
    <property type="entry name" value="KOW"/>
    <property type="match status" value="1"/>
</dbReference>
<keyword evidence="3 5" id="KW-0687">Ribonucleoprotein</keyword>
<evidence type="ECO:0000256" key="6">
    <source>
        <dbReference type="RuleBase" id="RU003477"/>
    </source>
</evidence>
<sequence length="102" mass="11461">MHIKKGDKVQVISGEYKGHVGEVIKALPKENKVIVEGANIRIKHQKATQMGGESGRIERECPIDASKVLLYSEELKKGVRTRVEFVDGKKVRVSTKTEEKFN</sequence>
<dbReference type="Proteomes" id="UP000070383">
    <property type="component" value="Unassembled WGS sequence"/>
</dbReference>
<keyword evidence="5" id="KW-0694">RNA-binding</keyword>
<dbReference type="NCBIfam" id="TIGR01079">
    <property type="entry name" value="rplX_bact"/>
    <property type="match status" value="1"/>
</dbReference>
<dbReference type="InterPro" id="IPR057264">
    <property type="entry name" value="Ribosomal_uL24_C"/>
</dbReference>
<dbReference type="HAMAP" id="MF_01326_B">
    <property type="entry name" value="Ribosomal_uL24_B"/>
    <property type="match status" value="1"/>
</dbReference>
<dbReference type="Pfam" id="PF17136">
    <property type="entry name" value="ribosomal_L24"/>
    <property type="match status" value="1"/>
</dbReference>
<evidence type="ECO:0000256" key="3">
    <source>
        <dbReference type="ARBA" id="ARBA00023274"/>
    </source>
</evidence>
<evidence type="ECO:0000259" key="7">
    <source>
        <dbReference type="SMART" id="SM00739"/>
    </source>
</evidence>
<keyword evidence="9" id="KW-1185">Reference proteome</keyword>
<keyword evidence="2 5" id="KW-0689">Ribosomal protein</keyword>
<dbReference type="GO" id="GO:0005840">
    <property type="term" value="C:ribosome"/>
    <property type="evidence" value="ECO:0007669"/>
    <property type="project" value="UniProtKB-KW"/>
</dbReference>
<accession>A0A133KIT6</accession>
<dbReference type="InterPro" id="IPR008991">
    <property type="entry name" value="Translation_prot_SH3-like_sf"/>
</dbReference>
<dbReference type="EMBL" id="LRPM01000003">
    <property type="protein sequence ID" value="KWZ79374.1"/>
    <property type="molecule type" value="Genomic_DNA"/>
</dbReference>
<dbReference type="PROSITE" id="PS01108">
    <property type="entry name" value="RIBOSOMAL_L24"/>
    <property type="match status" value="1"/>
</dbReference>
<dbReference type="InterPro" id="IPR005824">
    <property type="entry name" value="KOW"/>
</dbReference>
<dbReference type="InterPro" id="IPR005825">
    <property type="entry name" value="Ribosomal_uL24_CS"/>
</dbReference>
<evidence type="ECO:0000256" key="4">
    <source>
        <dbReference type="ARBA" id="ARBA00035206"/>
    </source>
</evidence>
<dbReference type="GO" id="GO:0003735">
    <property type="term" value="F:structural constituent of ribosome"/>
    <property type="evidence" value="ECO:0007669"/>
    <property type="project" value="InterPro"/>
</dbReference>
<reference evidence="9" key="1">
    <citation type="submission" date="2016-01" db="EMBL/GenBank/DDBJ databases">
        <authorList>
            <person name="Mitreva M."/>
            <person name="Pepin K.H."/>
            <person name="Mihindukulasuriya K.A."/>
            <person name="Fulton R."/>
            <person name="Fronick C."/>
            <person name="O'Laughlin M."/>
            <person name="Miner T."/>
            <person name="Herter B."/>
            <person name="Rosa B.A."/>
            <person name="Cordes M."/>
            <person name="Tomlinson C."/>
            <person name="Wollam A."/>
            <person name="Palsikar V.B."/>
            <person name="Mardis E.R."/>
            <person name="Wilson R.K."/>
        </authorList>
    </citation>
    <scope>NUCLEOTIDE SEQUENCE [LARGE SCALE GENOMIC DNA]</scope>
    <source>
        <strain evidence="9">MJR8151</strain>
    </source>
</reference>
<dbReference type="Gene3D" id="2.30.30.30">
    <property type="match status" value="1"/>
</dbReference>
<gene>
    <name evidence="5" type="primary">rplX</name>
    <name evidence="8" type="ORF">HMPREF3200_00102</name>
</gene>
<organism evidence="8 9">
    <name type="scientific">Anaerococcus tetradius</name>
    <dbReference type="NCBI Taxonomy" id="33036"/>
    <lineage>
        <taxon>Bacteria</taxon>
        <taxon>Bacillati</taxon>
        <taxon>Bacillota</taxon>
        <taxon>Tissierellia</taxon>
        <taxon>Tissierellales</taxon>
        <taxon>Peptoniphilaceae</taxon>
        <taxon>Anaerococcus</taxon>
    </lineage>
</organism>
<dbReference type="STRING" id="33036.HMPREF3200_00102"/>
<proteinExistence type="inferred from homology"/>
<keyword evidence="5" id="KW-0699">rRNA-binding</keyword>
<dbReference type="AlphaFoldDB" id="A0A133KIT6"/>
<comment type="subunit">
    <text evidence="5">Part of the 50S ribosomal subunit.</text>
</comment>
<dbReference type="PATRIC" id="fig|33036.3.peg.105"/>
<comment type="function">
    <text evidence="5">One of two assembly initiator proteins, it binds directly to the 5'-end of the 23S rRNA, where it nucleates assembly of the 50S subunit.</text>
</comment>
<dbReference type="GO" id="GO:0006412">
    <property type="term" value="P:translation"/>
    <property type="evidence" value="ECO:0007669"/>
    <property type="project" value="UniProtKB-UniRule"/>
</dbReference>
<dbReference type="PANTHER" id="PTHR12903">
    <property type="entry name" value="MITOCHONDRIAL RIBOSOMAL PROTEIN L24"/>
    <property type="match status" value="1"/>
</dbReference>
<dbReference type="InterPro" id="IPR041988">
    <property type="entry name" value="Ribosomal_uL24_KOW"/>
</dbReference>